<dbReference type="EMBL" id="JBIAMT010000007">
    <property type="protein sequence ID" value="MFF0500929.1"/>
    <property type="molecule type" value="Genomic_DNA"/>
</dbReference>
<dbReference type="Proteomes" id="UP001601442">
    <property type="component" value="Unassembled WGS sequence"/>
</dbReference>
<evidence type="ECO:0000313" key="2">
    <source>
        <dbReference type="EMBL" id="MFF0500929.1"/>
    </source>
</evidence>
<organism evidence="2 3">
    <name type="scientific">Nocardia aobensis</name>
    <dbReference type="NCBI Taxonomy" id="257277"/>
    <lineage>
        <taxon>Bacteria</taxon>
        <taxon>Bacillati</taxon>
        <taxon>Actinomycetota</taxon>
        <taxon>Actinomycetes</taxon>
        <taxon>Mycobacteriales</taxon>
        <taxon>Nocardiaceae</taxon>
        <taxon>Nocardia</taxon>
    </lineage>
</organism>
<feature type="compositionally biased region" description="Polar residues" evidence="1">
    <location>
        <begin position="153"/>
        <end position="162"/>
    </location>
</feature>
<name>A0ABW6PCU6_9NOCA</name>
<accession>A0ABW6PCU6</accession>
<sequence length="162" mass="18112">MSEPNELAEHSATAAPRASNVEQFGNPPMQIIADDDRLTEGPFGEVFYDGVPFTGEIVTTGADGRILASTLYRDGKEDGPESEWYPSGTPKVQGSFQHGEPIGHWKEWYPNGELAQHTYFESPGTVTWRKRRPTIWQNEVLREIRAHHRDSPDTSATDESPS</sequence>
<evidence type="ECO:0000256" key="1">
    <source>
        <dbReference type="SAM" id="MobiDB-lite"/>
    </source>
</evidence>
<dbReference type="RefSeq" id="WP_387400640.1">
    <property type="nucleotide sequence ID" value="NZ_JBIAMT010000007.1"/>
</dbReference>
<proteinExistence type="predicted"/>
<comment type="caution">
    <text evidence="2">The sequence shown here is derived from an EMBL/GenBank/DDBJ whole genome shotgun (WGS) entry which is preliminary data.</text>
</comment>
<dbReference type="InterPro" id="IPR011652">
    <property type="entry name" value="MORN_2"/>
</dbReference>
<gene>
    <name evidence="2" type="ORF">ACFYU5_31345</name>
</gene>
<dbReference type="Pfam" id="PF07661">
    <property type="entry name" value="MORN_2"/>
    <property type="match status" value="2"/>
</dbReference>
<feature type="compositionally biased region" description="Basic and acidic residues" evidence="1">
    <location>
        <begin position="143"/>
        <end position="152"/>
    </location>
</feature>
<dbReference type="Gene3D" id="2.20.110.10">
    <property type="entry name" value="Histone H3 K4-specific methyltransferase SET7/9 N-terminal domain"/>
    <property type="match status" value="1"/>
</dbReference>
<protein>
    <submittedName>
        <fullName evidence="2">Toxin-antitoxin system YwqK family antitoxin</fullName>
    </submittedName>
</protein>
<feature type="region of interest" description="Disordered" evidence="1">
    <location>
        <begin position="143"/>
        <end position="162"/>
    </location>
</feature>
<dbReference type="SUPFAM" id="SSF82185">
    <property type="entry name" value="Histone H3 K4-specific methyltransferase SET7/9 N-terminal domain"/>
    <property type="match status" value="1"/>
</dbReference>
<evidence type="ECO:0000313" key="3">
    <source>
        <dbReference type="Proteomes" id="UP001601442"/>
    </source>
</evidence>
<feature type="region of interest" description="Disordered" evidence="1">
    <location>
        <begin position="74"/>
        <end position="99"/>
    </location>
</feature>
<reference evidence="2 3" key="1">
    <citation type="submission" date="2024-10" db="EMBL/GenBank/DDBJ databases">
        <title>The Natural Products Discovery Center: Release of the First 8490 Sequenced Strains for Exploring Actinobacteria Biosynthetic Diversity.</title>
        <authorList>
            <person name="Kalkreuter E."/>
            <person name="Kautsar S.A."/>
            <person name="Yang D."/>
            <person name="Bader C.D."/>
            <person name="Teijaro C.N."/>
            <person name="Fluegel L."/>
            <person name="Davis C.M."/>
            <person name="Simpson J.R."/>
            <person name="Lauterbach L."/>
            <person name="Steele A.D."/>
            <person name="Gui C."/>
            <person name="Meng S."/>
            <person name="Li G."/>
            <person name="Viehrig K."/>
            <person name="Ye F."/>
            <person name="Su P."/>
            <person name="Kiefer A.F."/>
            <person name="Nichols A."/>
            <person name="Cepeda A.J."/>
            <person name="Yan W."/>
            <person name="Fan B."/>
            <person name="Jiang Y."/>
            <person name="Adhikari A."/>
            <person name="Zheng C.-J."/>
            <person name="Schuster L."/>
            <person name="Cowan T.M."/>
            <person name="Smanski M.J."/>
            <person name="Chevrette M.G."/>
            <person name="De Carvalho L.P.S."/>
            <person name="Shen B."/>
        </authorList>
    </citation>
    <scope>NUCLEOTIDE SEQUENCE [LARGE SCALE GENOMIC DNA]</scope>
    <source>
        <strain evidence="2 3">NPDC004119</strain>
    </source>
</reference>
<keyword evidence="3" id="KW-1185">Reference proteome</keyword>
<feature type="region of interest" description="Disordered" evidence="1">
    <location>
        <begin position="1"/>
        <end position="28"/>
    </location>
</feature>